<evidence type="ECO:0000313" key="1">
    <source>
        <dbReference type="EMBL" id="GCL36366.1"/>
    </source>
</evidence>
<dbReference type="Proteomes" id="UP000300142">
    <property type="component" value="Unassembled WGS sequence"/>
</dbReference>
<evidence type="ECO:0008006" key="3">
    <source>
        <dbReference type="Google" id="ProtNLM"/>
    </source>
</evidence>
<proteinExistence type="predicted"/>
<evidence type="ECO:0000313" key="2">
    <source>
        <dbReference type="Proteomes" id="UP000300142"/>
    </source>
</evidence>
<keyword evidence="2" id="KW-1185">Reference proteome</keyword>
<accession>A0A479ZXP3</accession>
<organism evidence="1 2">
    <name type="scientific">Sphaerospermopsis reniformis</name>
    <dbReference type="NCBI Taxonomy" id="531300"/>
    <lineage>
        <taxon>Bacteria</taxon>
        <taxon>Bacillati</taxon>
        <taxon>Cyanobacteriota</taxon>
        <taxon>Cyanophyceae</taxon>
        <taxon>Nostocales</taxon>
        <taxon>Aphanizomenonaceae</taxon>
        <taxon>Sphaerospermopsis</taxon>
    </lineage>
</organism>
<gene>
    <name evidence="1" type="ORF">SR1949_14690</name>
</gene>
<comment type="caution">
    <text evidence="1">The sequence shown here is derived from an EMBL/GenBank/DDBJ whole genome shotgun (WGS) entry which is preliminary data.</text>
</comment>
<dbReference type="AlphaFoldDB" id="A0A479ZXP3"/>
<name>A0A479ZXP3_9CYAN</name>
<dbReference type="EMBL" id="BJCE01000035">
    <property type="protein sequence ID" value="GCL36366.1"/>
    <property type="molecule type" value="Genomic_DNA"/>
</dbReference>
<protein>
    <recommendedName>
        <fullName evidence="3">Transcriptional regulator</fullName>
    </recommendedName>
</protein>
<sequence>MKENLPDRMLQLMSDASWYSTEELVEKISHRFSATMHVLKKQGYQFEKRRTHGQKYEYRLVKESKAIASLAIGNT</sequence>
<reference evidence="2" key="1">
    <citation type="submission" date="2019-02" db="EMBL/GenBank/DDBJ databases">
        <title>Draft genome sequence of Sphaerospermopsis reniformis NIES-1949.</title>
        <authorList>
            <person name="Yamaguchi H."/>
            <person name="Suzuki S."/>
            <person name="Kawachi M."/>
        </authorList>
    </citation>
    <scope>NUCLEOTIDE SEQUENCE [LARGE SCALE GENOMIC DNA]</scope>
    <source>
        <strain evidence="2">NIES-1949</strain>
    </source>
</reference>